<proteinExistence type="predicted"/>
<reference evidence="1 2" key="1">
    <citation type="journal article" date="2012" name="J. Bacteriol.">
        <title>Complete Genome Sequence of Rahnella aquatilis CIP 78.65.</title>
        <authorList>
            <person name="Martinez R.J."/>
            <person name="Bruce D."/>
            <person name="Detter C."/>
            <person name="Goodwin L.A."/>
            <person name="Han J."/>
            <person name="Han C.S."/>
            <person name="Held B."/>
            <person name="Land M.L."/>
            <person name="Mikhailova N."/>
            <person name="Nolan M."/>
            <person name="Pennacchio L."/>
            <person name="Pitluck S."/>
            <person name="Tapia R."/>
            <person name="Woyke T."/>
            <person name="Sobecky P.A."/>
        </authorList>
    </citation>
    <scope>NUCLEOTIDE SEQUENCE [LARGE SCALE GENOMIC DNA]</scope>
    <source>
        <strain evidence="2">ATCC 33071 / DSM 4594 / JCM 1683 / NBRC 105701 / NCIMB 13365 / CIP 78.65</strain>
        <plasmid evidence="1">pRahaq201</plasmid>
    </source>
</reference>
<geneLocation type="plasmid" evidence="1 2">
    <name>pRahaq201</name>
</geneLocation>
<dbReference type="InterPro" id="IPR024079">
    <property type="entry name" value="MetalloPept_cat_dom_sf"/>
</dbReference>
<name>H2J1Z9_RAHAC</name>
<dbReference type="KEGG" id="raq:Rahaq2_4879"/>
<dbReference type="EMBL" id="CP003245">
    <property type="protein sequence ID" value="AEX54596.1"/>
    <property type="molecule type" value="Genomic_DNA"/>
</dbReference>
<keyword evidence="1" id="KW-0614">Plasmid</keyword>
<evidence type="ECO:0000313" key="2">
    <source>
        <dbReference type="Proteomes" id="UP000009010"/>
    </source>
</evidence>
<dbReference type="OrthoDB" id="7032306at2"/>
<gene>
    <name evidence="1" type="ordered locus">Rahaq2_4879</name>
</gene>
<reference evidence="2" key="2">
    <citation type="submission" date="2012-01" db="EMBL/GenBank/DDBJ databases">
        <title>Complete sequence of plasmid 1 of Rahnella aquatilis CIP 78.65.</title>
        <authorList>
            <person name="Lucas S."/>
            <person name="Han J."/>
            <person name="Lapidus A."/>
            <person name="Cheng J.-F."/>
            <person name="Goodwin L."/>
            <person name="Pitluck S."/>
            <person name="Peters L."/>
            <person name="Ovchinnikova G."/>
            <person name="Held B."/>
            <person name="Detter J.C."/>
            <person name="Han C."/>
            <person name="Tapia R."/>
            <person name="Land M."/>
            <person name="Hauser L."/>
            <person name="Kyrpides N."/>
            <person name="Ivanova N."/>
            <person name="Pagani I."/>
            <person name="Sobecky P."/>
            <person name="Martinez R."/>
            <person name="Woyke T."/>
        </authorList>
    </citation>
    <scope>NUCLEOTIDE SEQUENCE [LARGE SCALE GENOMIC DNA]</scope>
    <source>
        <strain evidence="2">ATCC 33071 / DSM 4594 / JCM 1683 / NBRC 105701 / NCIMB 13365 / CIP 78.65</strain>
        <plasmid evidence="2">pRahaq201</plasmid>
    </source>
</reference>
<dbReference type="SUPFAM" id="SSF55486">
    <property type="entry name" value="Metalloproteases ('zincins'), catalytic domain"/>
    <property type="match status" value="1"/>
</dbReference>
<evidence type="ECO:0008006" key="3">
    <source>
        <dbReference type="Google" id="ProtNLM"/>
    </source>
</evidence>
<dbReference type="GO" id="GO:0008237">
    <property type="term" value="F:metallopeptidase activity"/>
    <property type="evidence" value="ECO:0007669"/>
    <property type="project" value="InterPro"/>
</dbReference>
<dbReference type="RefSeq" id="WP_014341882.1">
    <property type="nucleotide sequence ID" value="NC_016835.1"/>
</dbReference>
<dbReference type="Gene3D" id="3.40.390.10">
    <property type="entry name" value="Collagenase (Catalytic Domain)"/>
    <property type="match status" value="1"/>
</dbReference>
<keyword evidence="2" id="KW-1185">Reference proteome</keyword>
<dbReference type="AlphaFoldDB" id="H2J1Z9"/>
<dbReference type="Proteomes" id="UP000009010">
    <property type="component" value="Plasmid pRahaq201"/>
</dbReference>
<dbReference type="HOGENOM" id="CLU_1106420_0_0_6"/>
<accession>H2J1Z9</accession>
<protein>
    <recommendedName>
        <fullName evidence="3">Lysine-specific metallo-endopeptidase domain-containing protein</fullName>
    </recommendedName>
</protein>
<organism evidence="1 2">
    <name type="scientific">Rahnella aquatilis (strain ATCC 33071 / DSM 4594 / JCM 1683 / NBRC 105701 / NCIMB 13365 / CIP 78.65)</name>
    <dbReference type="NCBI Taxonomy" id="745277"/>
    <lineage>
        <taxon>Bacteria</taxon>
        <taxon>Pseudomonadati</taxon>
        <taxon>Pseudomonadota</taxon>
        <taxon>Gammaproteobacteria</taxon>
        <taxon>Enterobacterales</taxon>
        <taxon>Yersiniaceae</taxon>
        <taxon>Rahnella</taxon>
    </lineage>
</organism>
<sequence length="251" mass="28453">MHPAEERLKRLLPFIITTAKQQVNVALEALERRKLSDDTRKILKELLNEDDSATVKKLTHSLNKIRRRMTSLAPEHFDLAEELYEAGGDTIGYVKATDAKDFKKGTNKKYIALSYIHTGRMHVDDIAATVIHELSHLILNTEDHAYSICMSKQASGLFTPWSVKELHSYARGKNSNPLNNAETLSRIVLLIYFSVSKLAAYKKAYALYWESGDNKILAFHRMEPGQNPRISSPVLARKSNKLRIVNGHVVI</sequence>
<evidence type="ECO:0000313" key="1">
    <source>
        <dbReference type="EMBL" id="AEX54596.1"/>
    </source>
</evidence>